<dbReference type="Gene3D" id="3.40.50.150">
    <property type="entry name" value="Vaccinia Virus protein VP39"/>
    <property type="match status" value="1"/>
</dbReference>
<dbReference type="EMBL" id="KE652803">
    <property type="protein sequence ID" value="EQL00468.1"/>
    <property type="molecule type" value="Genomic_DNA"/>
</dbReference>
<organism evidence="3 4">
    <name type="scientific">Ophiocordyceps sinensis (strain Co18 / CGMCC 3.14243)</name>
    <name type="common">Yarsagumba caterpillar fungus</name>
    <name type="synonym">Hirsutella sinensis</name>
    <dbReference type="NCBI Taxonomy" id="911162"/>
    <lineage>
        <taxon>Eukaryota</taxon>
        <taxon>Fungi</taxon>
        <taxon>Dikarya</taxon>
        <taxon>Ascomycota</taxon>
        <taxon>Pezizomycotina</taxon>
        <taxon>Sordariomycetes</taxon>
        <taxon>Hypocreomycetidae</taxon>
        <taxon>Hypocreales</taxon>
        <taxon>Ophiocordycipitaceae</taxon>
        <taxon>Ophiocordyceps</taxon>
    </lineage>
</organism>
<feature type="compositionally biased region" description="Basic and acidic residues" evidence="1">
    <location>
        <begin position="90"/>
        <end position="104"/>
    </location>
</feature>
<name>T5AF49_OPHSC</name>
<protein>
    <submittedName>
        <fullName evidence="3">Verprolin-like protein</fullName>
    </submittedName>
</protein>
<feature type="region of interest" description="Disordered" evidence="1">
    <location>
        <begin position="377"/>
        <end position="411"/>
    </location>
</feature>
<feature type="compositionally biased region" description="Polar residues" evidence="1">
    <location>
        <begin position="37"/>
        <end position="48"/>
    </location>
</feature>
<feature type="compositionally biased region" description="Polar residues" evidence="1">
    <location>
        <begin position="258"/>
        <end position="277"/>
    </location>
</feature>
<feature type="transmembrane region" description="Helical" evidence="2">
    <location>
        <begin position="1257"/>
        <end position="1278"/>
    </location>
</feature>
<feature type="compositionally biased region" description="Polar residues" evidence="1">
    <location>
        <begin position="107"/>
        <end position="121"/>
    </location>
</feature>
<feature type="compositionally biased region" description="Low complexity" evidence="1">
    <location>
        <begin position="79"/>
        <end position="88"/>
    </location>
</feature>
<feature type="compositionally biased region" description="Polar residues" evidence="1">
    <location>
        <begin position="656"/>
        <end position="672"/>
    </location>
</feature>
<dbReference type="SUPFAM" id="SSF53335">
    <property type="entry name" value="S-adenosyl-L-methionine-dependent methyltransferases"/>
    <property type="match status" value="1"/>
</dbReference>
<feature type="compositionally biased region" description="Low complexity" evidence="1">
    <location>
        <begin position="7"/>
        <end position="24"/>
    </location>
</feature>
<gene>
    <name evidence="3" type="ORF">OCS_03817</name>
</gene>
<dbReference type="Proteomes" id="UP000019374">
    <property type="component" value="Unassembled WGS sequence"/>
</dbReference>
<feature type="region of interest" description="Disordered" evidence="1">
    <location>
        <begin position="614"/>
        <end position="725"/>
    </location>
</feature>
<accession>T5AF49</accession>
<dbReference type="eggNOG" id="ENOG502QVZH">
    <property type="taxonomic scope" value="Eukaryota"/>
</dbReference>
<evidence type="ECO:0000313" key="4">
    <source>
        <dbReference type="Proteomes" id="UP000019374"/>
    </source>
</evidence>
<evidence type="ECO:0000256" key="1">
    <source>
        <dbReference type="SAM" id="MobiDB-lite"/>
    </source>
</evidence>
<feature type="compositionally biased region" description="Polar residues" evidence="1">
    <location>
        <begin position="506"/>
        <end position="517"/>
    </location>
</feature>
<feature type="compositionally biased region" description="Polar residues" evidence="1">
    <location>
        <begin position="834"/>
        <end position="848"/>
    </location>
</feature>
<feature type="region of interest" description="Disordered" evidence="1">
    <location>
        <begin position="501"/>
        <end position="546"/>
    </location>
</feature>
<dbReference type="OrthoDB" id="5382952at2759"/>
<evidence type="ECO:0000256" key="2">
    <source>
        <dbReference type="SAM" id="Phobius"/>
    </source>
</evidence>
<feature type="region of interest" description="Disordered" evidence="1">
    <location>
        <begin position="832"/>
        <end position="851"/>
    </location>
</feature>
<reference evidence="3 4" key="1">
    <citation type="journal article" date="2013" name="Chin. Sci. Bull.">
        <title>Genome survey uncovers the secrets of sex and lifestyle in caterpillar fungus.</title>
        <authorList>
            <person name="Hu X."/>
            <person name="Zhang Y."/>
            <person name="Xiao G."/>
            <person name="Zheng P."/>
            <person name="Xia Y."/>
            <person name="Zhang X."/>
            <person name="St Leger R.J."/>
            <person name="Liu X."/>
            <person name="Wang C."/>
        </authorList>
    </citation>
    <scope>NUCLEOTIDE SEQUENCE [LARGE SCALE GENOMIC DNA]</scope>
    <source>
        <strain evidence="4">Co18 / CGMCC 3.14243</strain>
        <tissue evidence="3">Fruit-body</tissue>
    </source>
</reference>
<feature type="compositionally biased region" description="Polar residues" evidence="1">
    <location>
        <begin position="209"/>
        <end position="245"/>
    </location>
</feature>
<feature type="region of interest" description="Disordered" evidence="1">
    <location>
        <begin position="1"/>
        <end position="353"/>
    </location>
</feature>
<keyword evidence="2" id="KW-0812">Transmembrane</keyword>
<keyword evidence="2" id="KW-0472">Membrane</keyword>
<sequence length="1353" mass="147276">MCSTAWQPTTSRPQPRPPSYSQSSILAVPSRSIVASRDQQNGSASTRPHVTWRGPGSIPREADATTGAGQHGLAPVRESMTSSSSSSTVRDGDKNVKREKRPDRQPSPLSTSPIPGNSSQDSPKRKVSEALPLIAPREKHKPSSASRSLPRPETASPSKTPSSPRAGPPPRPSRDGTPDMPSQFFKITPIIQSNLSSLPKPFERRGSEPVTSRSLPVSTTSLHQARGNASTPQLPVIRQTSSKTASPVVLAEPKRVNSNESSRSNQALSKASSSFTTRFPFFGRKKTAPEGLKDDKGEYSPQRRPGRKGPAAGTGHEGYGRFGAIRRRSSSGSSVSRGLAEPQLSESSYPGSDSFFADRVQPVVIAGGEIVENRNANADFASLESEKPLTHRHPGAQHRAAPAQTCPPSKAQRTTLWPTPMSPDAPAPLSSSHTRGGSGMDGVMAKPTIAFRRSVQRLRLSADNPLRLPQPIITDTPASASSPMTSIDASIVSEDYRLQLRKESSRGSNDSYLSVKNPQRRAPSSRKWNLFGRSHSRPNTKGDGEEVQATVVAVDKKRVAFYAMMDSTEHGHVGPTNFVEGLLEYLPLDMAQHTTITRSQPSSCVPRDVFGEADRPATRSQTGQAPWPMPSSGKRGRLAQVGRIPHVVSRRPENPSPQTFSRPFRNSLQASPRVTFDVYDPDSIATGPTPPKPSTPVLDGTAEEPAADSEVNSSSYGDSTSKLSSEVARGEREFLAFSPRELEARTIDTSSSDSRDICILADATAVVPKVHDPPDEDEIWDEYNDLLDEDSGRMFLTPMPLEVSPLRLKRQRSRSIKGASVQSAAVPGDCRKVSTYSKAPSHSTSGSADMTERIRRAFQPRPNQTVAEGEAGAEPSLGKQWQDALPANVHHSVSNRNSSGSGKTIFTDCSAVSSDEESPLAQVNLRVGSMTVSKWLSFGHVLFSDIRHELDLAKDPAKGLSILVIDGLGNDDWSFYPAETYPAASLYNLSPRAALPAEMRTCPSSFPLSPPNHHQVQYTCHLDKFPFAAHSFDGLVYRFPVAAPESHYRNIVNEARRVLRPGGYIELSVLDADLNSMGNRGRRTVRRLKERVHEEAAEINLASTADLMLRLLGKAGFSSIRAARVGVPVASSITRSNMNRAERKDKSRSSLADMMRDKSPMADEGITKLVARVGRWWYTRCYESATSAETDKSIWANKALLSECEELGTSLKLMAAQTPDPTRSAEAPTHAAALMWRRMEQMARTRRRPHPVEHFSLVPLMLPLLLLAAATAFVLFLSSDANVNSLFTKCFPPEHVPPMAQVPVVGPPMCCLVSFFHAALDSRRSSFIMNEILFYVGALLTVTTVESARLCNQ</sequence>
<dbReference type="InterPro" id="IPR029063">
    <property type="entry name" value="SAM-dependent_MTases_sf"/>
</dbReference>
<feature type="compositionally biased region" description="Polar residues" evidence="1">
    <location>
        <begin position="710"/>
        <end position="724"/>
    </location>
</feature>
<dbReference type="HOGENOM" id="CLU_002714_1_0_1"/>
<feature type="compositionally biased region" description="Basic and acidic residues" evidence="1">
    <location>
        <begin position="287"/>
        <end position="298"/>
    </location>
</feature>
<proteinExistence type="predicted"/>
<keyword evidence="2" id="KW-1133">Transmembrane helix</keyword>
<evidence type="ECO:0000313" key="3">
    <source>
        <dbReference type="EMBL" id="EQL00468.1"/>
    </source>
</evidence>
<dbReference type="CDD" id="cd02440">
    <property type="entry name" value="AdoMet_MTases"/>
    <property type="match status" value="1"/>
</dbReference>